<protein>
    <recommendedName>
        <fullName evidence="10">3-oxoacyl-ACP synthase</fullName>
    </recommendedName>
</protein>
<name>A0A4D4LY38_STRAX</name>
<dbReference type="PANTHER" id="PTHR34069:SF2">
    <property type="entry name" value="BETA-KETOACYL-[ACYL-CARRIER-PROTEIN] SYNTHASE III"/>
    <property type="match status" value="1"/>
</dbReference>
<dbReference type="AlphaFoldDB" id="A0A4D4LY38"/>
<proteinExistence type="predicted"/>
<dbReference type="Pfam" id="PF08545">
    <property type="entry name" value="ACP_syn_III"/>
    <property type="match status" value="1"/>
</dbReference>
<dbReference type="SUPFAM" id="SSF53901">
    <property type="entry name" value="Thiolase-like"/>
    <property type="match status" value="1"/>
</dbReference>
<evidence type="ECO:0000256" key="2">
    <source>
        <dbReference type="ARBA" id="ARBA00022679"/>
    </source>
</evidence>
<dbReference type="Proteomes" id="UP000299211">
    <property type="component" value="Unassembled WGS sequence"/>
</dbReference>
<dbReference type="GO" id="GO:0044550">
    <property type="term" value="P:secondary metabolite biosynthetic process"/>
    <property type="evidence" value="ECO:0007669"/>
    <property type="project" value="TreeGrafter"/>
</dbReference>
<accession>A0A4D4LY38</accession>
<keyword evidence="3" id="KW-0012">Acyltransferase</keyword>
<evidence type="ECO:0008006" key="10">
    <source>
        <dbReference type="Google" id="ProtNLM"/>
    </source>
</evidence>
<dbReference type="Proteomes" id="UP000302139">
    <property type="component" value="Unassembled WGS sequence"/>
</dbReference>
<dbReference type="RefSeq" id="WP_010984952.1">
    <property type="nucleotide sequence ID" value="NZ_BAABTN010000032.1"/>
</dbReference>
<evidence type="ECO:0000313" key="9">
    <source>
        <dbReference type="Proteomes" id="UP000302139"/>
    </source>
</evidence>
<evidence type="ECO:0000313" key="6">
    <source>
        <dbReference type="EMBL" id="GDY63458.1"/>
    </source>
</evidence>
<evidence type="ECO:0000259" key="4">
    <source>
        <dbReference type="Pfam" id="PF08541"/>
    </source>
</evidence>
<dbReference type="InterPro" id="IPR016039">
    <property type="entry name" value="Thiolase-like"/>
</dbReference>
<organism evidence="6 9">
    <name type="scientific">Streptomyces avermitilis</name>
    <dbReference type="NCBI Taxonomy" id="33903"/>
    <lineage>
        <taxon>Bacteria</taxon>
        <taxon>Bacillati</taxon>
        <taxon>Actinomycetota</taxon>
        <taxon>Actinomycetes</taxon>
        <taxon>Kitasatosporales</taxon>
        <taxon>Streptomycetaceae</taxon>
        <taxon>Streptomyces</taxon>
    </lineage>
</organism>
<dbReference type="EMBL" id="BJHY01000001">
    <property type="protein sequence ID" value="GDY76402.1"/>
    <property type="molecule type" value="Genomic_DNA"/>
</dbReference>
<feature type="domain" description="Beta-ketoacyl-[acyl-carrier-protein] synthase III C-terminal" evidence="4">
    <location>
        <begin position="253"/>
        <end position="343"/>
    </location>
</feature>
<dbReference type="CDD" id="cd00827">
    <property type="entry name" value="init_cond_enzymes"/>
    <property type="match status" value="1"/>
</dbReference>
<keyword evidence="2" id="KW-0808">Transferase</keyword>
<evidence type="ECO:0000259" key="5">
    <source>
        <dbReference type="Pfam" id="PF08545"/>
    </source>
</evidence>
<evidence type="ECO:0000256" key="1">
    <source>
        <dbReference type="ARBA" id="ARBA00022490"/>
    </source>
</evidence>
<evidence type="ECO:0000313" key="8">
    <source>
        <dbReference type="Proteomes" id="UP000299211"/>
    </source>
</evidence>
<dbReference type="GO" id="GO:0006633">
    <property type="term" value="P:fatty acid biosynthetic process"/>
    <property type="evidence" value="ECO:0007669"/>
    <property type="project" value="InterPro"/>
</dbReference>
<dbReference type="OMA" id="WHQGPDG"/>
<dbReference type="PANTHER" id="PTHR34069">
    <property type="entry name" value="3-OXOACYL-[ACYL-CARRIER-PROTEIN] SYNTHASE 3"/>
    <property type="match status" value="1"/>
</dbReference>
<dbReference type="STRING" id="33903.AQJ43_03625"/>
<evidence type="ECO:0000313" key="7">
    <source>
        <dbReference type="EMBL" id="GDY76402.1"/>
    </source>
</evidence>
<dbReference type="Gene3D" id="3.40.47.10">
    <property type="match status" value="2"/>
</dbReference>
<dbReference type="Pfam" id="PF08541">
    <property type="entry name" value="ACP_syn_III_C"/>
    <property type="match status" value="1"/>
</dbReference>
<reference evidence="6 9" key="2">
    <citation type="submission" date="2019-04" db="EMBL/GenBank/DDBJ databases">
        <title>Draft genome sequences of Streptomyces avermitilis NBRC 14893.</title>
        <authorList>
            <person name="Komaki H."/>
            <person name="Tamura T."/>
            <person name="Hosoyama A."/>
        </authorList>
    </citation>
    <scope>NUCLEOTIDE SEQUENCE [LARGE SCALE GENOMIC DNA]</scope>
    <source>
        <strain evidence="6 9">NBRC 14893</strain>
    </source>
</reference>
<feature type="domain" description="Beta-ketoacyl-[acyl-carrier-protein] synthase III N-terminal" evidence="5">
    <location>
        <begin position="108"/>
        <end position="178"/>
    </location>
</feature>
<dbReference type="InterPro" id="IPR013747">
    <property type="entry name" value="ACP_syn_III_C"/>
</dbReference>
<dbReference type="EMBL" id="BJHX01000001">
    <property type="protein sequence ID" value="GDY63458.1"/>
    <property type="molecule type" value="Genomic_DNA"/>
</dbReference>
<evidence type="ECO:0000256" key="3">
    <source>
        <dbReference type="ARBA" id="ARBA00023315"/>
    </source>
</evidence>
<sequence>MRVDNLHIAGLGCYLPRPYPAERAVAEGRYEAAEHRNGGWTGAAVAGNISPPEMAVKAARTALERSGHPAADIALVLHASLHEQGPELWTPHQYVLRHAVGTQVPAMEVRQGCNAALGALELAHGYLSADPARAAALVTAAENFGTERVDRWRYQAGARMKRPSILGDAATAVVLSSRGGFARVRSIVSASLPELEEMNRPRGPLFPPNRTRTGRIDLVARVLDYAHDNPGAATLARKSLDAGRTEIALRAIEDAGLRPSDITRVTHVLSGGPEYIRAVLEPLGIDPARGVLDFGRHLGHMTTSDQLAALHHLVETRQVVEGDRVLMINNSFGVSLFGAVVEITGNPSWATGSPSAYKEWK</sequence>
<gene>
    <name evidence="6" type="ORF">SAV14893_028510</name>
    <name evidence="7" type="ORF">SAV31267_058870</name>
</gene>
<comment type="caution">
    <text evidence="6">The sequence shown here is derived from an EMBL/GenBank/DDBJ whole genome shotgun (WGS) entry which is preliminary data.</text>
</comment>
<keyword evidence="1" id="KW-0963">Cytoplasm</keyword>
<dbReference type="InterPro" id="IPR013751">
    <property type="entry name" value="ACP_syn_III_N"/>
</dbReference>
<reference evidence="7 8" key="1">
    <citation type="submission" date="2019-04" db="EMBL/GenBank/DDBJ databases">
        <title>Draft genome sequences of Streptomyces avermitilis ATCC 31267.</title>
        <authorList>
            <person name="Komaki H."/>
            <person name="Tamura T."/>
            <person name="Hosoyama A."/>
        </authorList>
    </citation>
    <scope>NUCLEOTIDE SEQUENCE [LARGE SCALE GENOMIC DNA]</scope>
    <source>
        <strain evidence="7 8">ATCC 31267</strain>
    </source>
</reference>
<dbReference type="GeneID" id="41540585"/>
<dbReference type="GO" id="GO:0004315">
    <property type="term" value="F:3-oxoacyl-[acyl-carrier-protein] synthase activity"/>
    <property type="evidence" value="ECO:0007669"/>
    <property type="project" value="InterPro"/>
</dbReference>